<dbReference type="Pfam" id="PF03969">
    <property type="entry name" value="AFG1_ATPase"/>
    <property type="match status" value="1"/>
</dbReference>
<dbReference type="NCBIfam" id="NF040713">
    <property type="entry name" value="ZapE"/>
    <property type="match status" value="1"/>
</dbReference>
<evidence type="ECO:0000256" key="2">
    <source>
        <dbReference type="ARBA" id="ARBA00022840"/>
    </source>
</evidence>
<evidence type="ECO:0000256" key="1">
    <source>
        <dbReference type="ARBA" id="ARBA00022741"/>
    </source>
</evidence>
<keyword evidence="2" id="KW-0067">ATP-binding</keyword>
<sequence>MTPLERYQADLAHADFQVDAAQQQAVKWLQALYHILVHPPSAVPVWLRLIGRKTVPVQGMYLWGGPGRGKTYLMDCFINSLPEHAGRRVHFHRYMLEVHEALDSLPGTEDPLDTVAGQQASQCRVLCLDEFHVTDVADAMLLAGLLTGLFRRGVVLVATSNTAPDELYVDGLQRQRFLPAIDLLKTHCRVFKLDGDRDFRLQHLQHSSIYQIISEQAASNWLQRRLQELAPLPAQMQVSVCLAGRAVATKALAGDVVWMGFSELCERPRSVRDYLELAREFHTLLLEAVPLMTDEQDEAARRFIHLVDALYDYNVTLIVTAAEAPERLYVGLRLRAAFARTASRLTEMSGQAYLTKPHRPT</sequence>
<dbReference type="GO" id="GO:0005737">
    <property type="term" value="C:cytoplasm"/>
    <property type="evidence" value="ECO:0007669"/>
    <property type="project" value="TreeGrafter"/>
</dbReference>
<name>A0A3B0Z682_9ZZZZ</name>
<dbReference type="EMBL" id="UOFK01000339">
    <property type="protein sequence ID" value="VAW82997.1"/>
    <property type="molecule type" value="Genomic_DNA"/>
</dbReference>
<keyword evidence="1" id="KW-0547">Nucleotide-binding</keyword>
<dbReference type="GO" id="GO:0051301">
    <property type="term" value="P:cell division"/>
    <property type="evidence" value="ECO:0007669"/>
    <property type="project" value="TreeGrafter"/>
</dbReference>
<dbReference type="PANTHER" id="PTHR12169">
    <property type="entry name" value="ATPASE N2B"/>
    <property type="match status" value="1"/>
</dbReference>
<dbReference type="SUPFAM" id="SSF52540">
    <property type="entry name" value="P-loop containing nucleoside triphosphate hydrolases"/>
    <property type="match status" value="1"/>
</dbReference>
<protein>
    <submittedName>
        <fullName evidence="3">ATPase, AFG1 family</fullName>
    </submittedName>
</protein>
<dbReference type="InterPro" id="IPR027417">
    <property type="entry name" value="P-loop_NTPase"/>
</dbReference>
<reference evidence="3" key="1">
    <citation type="submission" date="2018-06" db="EMBL/GenBank/DDBJ databases">
        <authorList>
            <person name="Zhirakovskaya E."/>
        </authorList>
    </citation>
    <scope>NUCLEOTIDE SEQUENCE</scope>
</reference>
<accession>A0A3B0Z682</accession>
<dbReference type="PANTHER" id="PTHR12169:SF6">
    <property type="entry name" value="AFG1-LIKE ATPASE"/>
    <property type="match status" value="1"/>
</dbReference>
<dbReference type="AlphaFoldDB" id="A0A3B0Z682"/>
<dbReference type="GO" id="GO:0032153">
    <property type="term" value="C:cell division site"/>
    <property type="evidence" value="ECO:0007669"/>
    <property type="project" value="TreeGrafter"/>
</dbReference>
<gene>
    <name evidence="3" type="ORF">MNBD_GAMMA13-1247</name>
</gene>
<dbReference type="InterPro" id="IPR005654">
    <property type="entry name" value="ATPase_AFG1-like"/>
</dbReference>
<evidence type="ECO:0000313" key="3">
    <source>
        <dbReference type="EMBL" id="VAW82997.1"/>
    </source>
</evidence>
<proteinExistence type="predicted"/>
<dbReference type="GO" id="GO:0005524">
    <property type="term" value="F:ATP binding"/>
    <property type="evidence" value="ECO:0007669"/>
    <property type="project" value="UniProtKB-KW"/>
</dbReference>
<organism evidence="3">
    <name type="scientific">hydrothermal vent metagenome</name>
    <dbReference type="NCBI Taxonomy" id="652676"/>
    <lineage>
        <taxon>unclassified sequences</taxon>
        <taxon>metagenomes</taxon>
        <taxon>ecological metagenomes</taxon>
    </lineage>
</organism>
<dbReference type="GO" id="GO:0016887">
    <property type="term" value="F:ATP hydrolysis activity"/>
    <property type="evidence" value="ECO:0007669"/>
    <property type="project" value="InterPro"/>
</dbReference>
<dbReference type="Gene3D" id="3.40.50.300">
    <property type="entry name" value="P-loop containing nucleotide triphosphate hydrolases"/>
    <property type="match status" value="1"/>
</dbReference>